<dbReference type="GO" id="GO:0019752">
    <property type="term" value="P:carboxylic acid metabolic process"/>
    <property type="evidence" value="ECO:0007669"/>
    <property type="project" value="InterPro"/>
</dbReference>
<dbReference type="PANTHER" id="PTHR45677">
    <property type="entry name" value="GLUTAMATE DECARBOXYLASE-RELATED"/>
    <property type="match status" value="1"/>
</dbReference>
<keyword evidence="3" id="KW-0210">Decarboxylase</keyword>
<dbReference type="InterPro" id="IPR015421">
    <property type="entry name" value="PyrdxlP-dep_Trfase_major"/>
</dbReference>
<evidence type="ECO:0000313" key="9">
    <source>
        <dbReference type="EMBL" id="KAK8721932.1"/>
    </source>
</evidence>
<feature type="non-terminal residue" evidence="9">
    <location>
        <position position="1"/>
    </location>
</feature>
<dbReference type="Proteomes" id="UP001445076">
    <property type="component" value="Unassembled WGS sequence"/>
</dbReference>
<comment type="caution">
    <text evidence="9">The sequence shown here is derived from an EMBL/GenBank/DDBJ whole genome shotgun (WGS) entry which is preliminary data.</text>
</comment>
<evidence type="ECO:0000256" key="3">
    <source>
        <dbReference type="ARBA" id="ARBA00022793"/>
    </source>
</evidence>
<evidence type="ECO:0000256" key="1">
    <source>
        <dbReference type="ARBA" id="ARBA00001933"/>
    </source>
</evidence>
<evidence type="ECO:0000313" key="10">
    <source>
        <dbReference type="Proteomes" id="UP001445076"/>
    </source>
</evidence>
<dbReference type="GO" id="GO:0005737">
    <property type="term" value="C:cytoplasm"/>
    <property type="evidence" value="ECO:0007669"/>
    <property type="project" value="TreeGrafter"/>
</dbReference>
<dbReference type="PANTHER" id="PTHR45677:SF12">
    <property type="entry name" value="BLACK, ISOFORM A"/>
    <property type="match status" value="1"/>
</dbReference>
<keyword evidence="10" id="KW-1185">Reference proteome</keyword>
<name>A0AAW0VXT2_CHEQU</name>
<evidence type="ECO:0000256" key="5">
    <source>
        <dbReference type="ARBA" id="ARBA00023239"/>
    </source>
</evidence>
<keyword evidence="5 7" id="KW-0456">Lyase</keyword>
<protein>
    <recommendedName>
        <fullName evidence="11">Cysteine sulfinic acid decarboxylase</fullName>
    </recommendedName>
</protein>
<dbReference type="InterPro" id="IPR015424">
    <property type="entry name" value="PyrdxlP-dep_Trfase"/>
</dbReference>
<evidence type="ECO:0000256" key="7">
    <source>
        <dbReference type="RuleBase" id="RU000382"/>
    </source>
</evidence>
<dbReference type="Pfam" id="PF00282">
    <property type="entry name" value="Pyridoxal_deC"/>
    <property type="match status" value="1"/>
</dbReference>
<evidence type="ECO:0008006" key="11">
    <source>
        <dbReference type="Google" id="ProtNLM"/>
    </source>
</evidence>
<evidence type="ECO:0000256" key="8">
    <source>
        <dbReference type="SAM" id="MobiDB-lite"/>
    </source>
</evidence>
<proteinExistence type="inferred from homology"/>
<sequence>RMNNREDTSNGGKSEKNDASGGKYEDNNLGKKCGWESGPEAAHHAHFLRAVLDLLVEKAVFQGTDRSSKVVEWVEPSELQQRLQLDLGDDGVTQGDLLRHLDQVVRYSVKTGHPYFINQLFSSLDVYGLVGQWVTDALNPSVYTYEVSPVFTLMEIKVLSAMADLVGYKEHDGLFCPGGSISNMYGMLLARYHHCPDVKKRGLHGLGHQLVVLTSADSHYSLLKSAMTLGLGADNLLPVDVDEAGRMDVGHLRQRIKSAREEGAVPFMVCATAGTTVLGAYDPLDAVAEVCGDESLWLHVDAAWGGGALLSSRHKHKLLGIHRADSVTWNPHKLLASPQQCSVFLTSHPGLLDACNSASANYLFQKDKFYDTSYDVGDKHLQCGRRVDVLKFWTMWKAKGTTGLEKHVERVFEMSQLFADKIRFREGFKLLLEPECTNVCFWYEPPSLRTKRAHPEYNKLLNAVAPKIKERMVKTGSMMITYQPLRGQPNFFRLVLQNSQVNEHDINYFIAQIEHLGRDL</sequence>
<dbReference type="GO" id="GO:0016831">
    <property type="term" value="F:carboxy-lyase activity"/>
    <property type="evidence" value="ECO:0007669"/>
    <property type="project" value="UniProtKB-KW"/>
</dbReference>
<dbReference type="GO" id="GO:0030170">
    <property type="term" value="F:pyridoxal phosphate binding"/>
    <property type="evidence" value="ECO:0007669"/>
    <property type="project" value="InterPro"/>
</dbReference>
<evidence type="ECO:0000256" key="4">
    <source>
        <dbReference type="ARBA" id="ARBA00022898"/>
    </source>
</evidence>
<organism evidence="9 10">
    <name type="scientific">Cherax quadricarinatus</name>
    <name type="common">Australian red claw crayfish</name>
    <dbReference type="NCBI Taxonomy" id="27406"/>
    <lineage>
        <taxon>Eukaryota</taxon>
        <taxon>Metazoa</taxon>
        <taxon>Ecdysozoa</taxon>
        <taxon>Arthropoda</taxon>
        <taxon>Crustacea</taxon>
        <taxon>Multicrustacea</taxon>
        <taxon>Malacostraca</taxon>
        <taxon>Eumalacostraca</taxon>
        <taxon>Eucarida</taxon>
        <taxon>Decapoda</taxon>
        <taxon>Pleocyemata</taxon>
        <taxon>Astacidea</taxon>
        <taxon>Parastacoidea</taxon>
        <taxon>Parastacidae</taxon>
        <taxon>Cherax</taxon>
    </lineage>
</organism>
<dbReference type="Gene3D" id="3.40.640.10">
    <property type="entry name" value="Type I PLP-dependent aspartate aminotransferase-like (Major domain)"/>
    <property type="match status" value="1"/>
</dbReference>
<feature type="region of interest" description="Disordered" evidence="8">
    <location>
        <begin position="1"/>
        <end position="25"/>
    </location>
</feature>
<evidence type="ECO:0000256" key="6">
    <source>
        <dbReference type="PIRSR" id="PIRSR602129-50"/>
    </source>
</evidence>
<dbReference type="AlphaFoldDB" id="A0AAW0VXT2"/>
<dbReference type="CDD" id="cd06450">
    <property type="entry name" value="DOPA_deC_like"/>
    <property type="match status" value="1"/>
</dbReference>
<dbReference type="EMBL" id="JARKIK010000098">
    <property type="protein sequence ID" value="KAK8721932.1"/>
    <property type="molecule type" value="Genomic_DNA"/>
</dbReference>
<comment type="cofactor">
    <cofactor evidence="1 6 7">
        <name>pyridoxal 5'-phosphate</name>
        <dbReference type="ChEBI" id="CHEBI:597326"/>
    </cofactor>
</comment>
<gene>
    <name evidence="9" type="ORF">OTU49_012642</name>
</gene>
<comment type="similarity">
    <text evidence="2 7">Belongs to the group II decarboxylase family.</text>
</comment>
<keyword evidence="4 6" id="KW-0663">Pyridoxal phosphate</keyword>
<evidence type="ECO:0000256" key="2">
    <source>
        <dbReference type="ARBA" id="ARBA00009533"/>
    </source>
</evidence>
<reference evidence="9 10" key="1">
    <citation type="journal article" date="2024" name="BMC Genomics">
        <title>Genome assembly of redclaw crayfish (Cherax quadricarinatus) provides insights into its immune adaptation and hypoxia tolerance.</title>
        <authorList>
            <person name="Liu Z."/>
            <person name="Zheng J."/>
            <person name="Li H."/>
            <person name="Fang K."/>
            <person name="Wang S."/>
            <person name="He J."/>
            <person name="Zhou D."/>
            <person name="Weng S."/>
            <person name="Chi M."/>
            <person name="Gu Z."/>
            <person name="He J."/>
            <person name="Li F."/>
            <person name="Wang M."/>
        </authorList>
    </citation>
    <scope>NUCLEOTIDE SEQUENCE [LARGE SCALE GENOMIC DNA]</scope>
    <source>
        <strain evidence="9">ZL_2023a</strain>
    </source>
</reference>
<accession>A0AAW0VXT2</accession>
<dbReference type="Gene3D" id="3.90.1150.170">
    <property type="match status" value="1"/>
</dbReference>
<dbReference type="SUPFAM" id="SSF53383">
    <property type="entry name" value="PLP-dependent transferases"/>
    <property type="match status" value="1"/>
</dbReference>
<dbReference type="InterPro" id="IPR002129">
    <property type="entry name" value="PyrdxlP-dep_de-COase"/>
</dbReference>
<feature type="modified residue" description="N6-(pyridoxal phosphate)lysine" evidence="6">
    <location>
        <position position="333"/>
    </location>
</feature>